<evidence type="ECO:0000313" key="2">
    <source>
        <dbReference type="Proteomes" id="UP000515498"/>
    </source>
</evidence>
<accession>A0A7G8PDJ7</accession>
<organism evidence="1 2">
    <name type="scientific">Mycolicibacterium fluoranthenivorans</name>
    <dbReference type="NCBI Taxonomy" id="258505"/>
    <lineage>
        <taxon>Bacteria</taxon>
        <taxon>Bacillati</taxon>
        <taxon>Actinomycetota</taxon>
        <taxon>Actinomycetes</taxon>
        <taxon>Mycobacteriales</taxon>
        <taxon>Mycobacteriaceae</taxon>
        <taxon>Mycolicibacterium</taxon>
    </lineage>
</organism>
<sequence length="276" mass="30437">MDPIIGSEALASGALTRGELRWRFTALYPNVYVPKGTTPSLSTYATAAWLWSGRRGIIAGRTAAALYGVPWIASTGPIELIAPNSKHPEGVIVRNERIAVDEIRIIDGAPITTPERTSLDLARHLELDTSVEHLDALAAITGLCKDDVWHLEERYPAARGIIAARQAIALMDAGSGSRWETRVRLMLRRASGIPVPRIGIRISDLTIAMGWPRWKVGIDCRERPADERDFLERIGWTMVLAVPRHSRESIVARARSTLWARVDVSARSAVPRSGTR</sequence>
<evidence type="ECO:0008006" key="3">
    <source>
        <dbReference type="Google" id="ProtNLM"/>
    </source>
</evidence>
<dbReference type="EMBL" id="CP059894">
    <property type="protein sequence ID" value="QNJ92413.1"/>
    <property type="molecule type" value="Genomic_DNA"/>
</dbReference>
<dbReference type="Proteomes" id="UP000515498">
    <property type="component" value="Chromosome"/>
</dbReference>
<dbReference type="AlphaFoldDB" id="A0A7G8PDJ7"/>
<evidence type="ECO:0000313" key="1">
    <source>
        <dbReference type="EMBL" id="QNJ92413.1"/>
    </source>
</evidence>
<dbReference type="RefSeq" id="WP_187096835.1">
    <property type="nucleotide sequence ID" value="NZ_CP059894.1"/>
</dbReference>
<protein>
    <recommendedName>
        <fullName evidence="3">AbiEi antitoxin C-terminal domain-containing protein</fullName>
    </recommendedName>
</protein>
<proteinExistence type="predicted"/>
<reference evidence="1 2" key="1">
    <citation type="submission" date="2020-07" db="EMBL/GenBank/DDBJ databases">
        <title>Draft genome sequence of four isobutane-metabolizing strains capable of cometabolically degrading diverse ether contaminants.</title>
        <authorList>
            <person name="Chen W."/>
            <person name="Faulkner N."/>
            <person name="Smith C."/>
            <person name="Hyman M."/>
        </authorList>
    </citation>
    <scope>NUCLEOTIDE SEQUENCE [LARGE SCALE GENOMIC DNA]</scope>
    <source>
        <strain evidence="1 2">2A</strain>
    </source>
</reference>
<name>A0A7G8PDJ7_9MYCO</name>
<dbReference type="KEGG" id="mflu:HZU40_30425"/>
<gene>
    <name evidence="1" type="ORF">HZU40_30425</name>
</gene>